<gene>
    <name evidence="2" type="ORF">GBAR_LOCUS13454</name>
</gene>
<feature type="domain" description="Luciferase-like" evidence="1">
    <location>
        <begin position="6"/>
        <end position="99"/>
    </location>
</feature>
<dbReference type="Proteomes" id="UP001174909">
    <property type="component" value="Unassembled WGS sequence"/>
</dbReference>
<comment type="caution">
    <text evidence="2">The sequence shown here is derived from an EMBL/GenBank/DDBJ whole genome shotgun (WGS) entry which is preliminary data.</text>
</comment>
<accession>A0AA35S3V6</accession>
<keyword evidence="3" id="KW-1185">Reference proteome</keyword>
<dbReference type="EMBL" id="CASHTH010001986">
    <property type="protein sequence ID" value="CAI8022963.1"/>
    <property type="molecule type" value="Genomic_DNA"/>
</dbReference>
<dbReference type="Gene3D" id="3.20.20.30">
    <property type="entry name" value="Luciferase-like domain"/>
    <property type="match status" value="1"/>
</dbReference>
<organism evidence="2 3">
    <name type="scientific">Geodia barretti</name>
    <name type="common">Barrett's horny sponge</name>
    <dbReference type="NCBI Taxonomy" id="519541"/>
    <lineage>
        <taxon>Eukaryota</taxon>
        <taxon>Metazoa</taxon>
        <taxon>Porifera</taxon>
        <taxon>Demospongiae</taxon>
        <taxon>Heteroscleromorpha</taxon>
        <taxon>Tetractinellida</taxon>
        <taxon>Astrophorina</taxon>
        <taxon>Geodiidae</taxon>
        <taxon>Geodia</taxon>
    </lineage>
</organism>
<evidence type="ECO:0000259" key="1">
    <source>
        <dbReference type="Pfam" id="PF00296"/>
    </source>
</evidence>
<dbReference type="InterPro" id="IPR011251">
    <property type="entry name" value="Luciferase-like_dom"/>
</dbReference>
<dbReference type="AlphaFoldDB" id="A0AA35S3V6"/>
<evidence type="ECO:0000313" key="2">
    <source>
        <dbReference type="EMBL" id="CAI8022963.1"/>
    </source>
</evidence>
<sequence>MINDNIAALCMVHVADTDQEAYDAAAREGEWFVAKAEDLYSPWQGREVPDSYRFAVDAVQTERVNKTADDHIESGAFAMGSPETVIKTIEKYREAGVDQILCFMQMGNLPHSNIMNSIRLFGKYVIPHFL</sequence>
<dbReference type="SUPFAM" id="SSF51679">
    <property type="entry name" value="Bacterial luciferase-like"/>
    <property type="match status" value="1"/>
</dbReference>
<dbReference type="GO" id="GO:0016705">
    <property type="term" value="F:oxidoreductase activity, acting on paired donors, with incorporation or reduction of molecular oxygen"/>
    <property type="evidence" value="ECO:0007669"/>
    <property type="project" value="InterPro"/>
</dbReference>
<dbReference type="Pfam" id="PF00296">
    <property type="entry name" value="Bac_luciferase"/>
    <property type="match status" value="1"/>
</dbReference>
<dbReference type="InterPro" id="IPR036661">
    <property type="entry name" value="Luciferase-like_sf"/>
</dbReference>
<proteinExistence type="predicted"/>
<protein>
    <recommendedName>
        <fullName evidence="1">Luciferase-like domain-containing protein</fullName>
    </recommendedName>
</protein>
<reference evidence="2" key="1">
    <citation type="submission" date="2023-03" db="EMBL/GenBank/DDBJ databases">
        <authorList>
            <person name="Steffen K."/>
            <person name="Cardenas P."/>
        </authorList>
    </citation>
    <scope>NUCLEOTIDE SEQUENCE</scope>
</reference>
<name>A0AA35S3V6_GEOBA</name>
<evidence type="ECO:0000313" key="3">
    <source>
        <dbReference type="Proteomes" id="UP001174909"/>
    </source>
</evidence>